<reference evidence="1 2" key="1">
    <citation type="submission" date="2016-03" db="EMBL/GenBank/DDBJ databases">
        <title>EvidentialGene: Evidence-directed Construction of Genes on Genomes.</title>
        <authorList>
            <person name="Gilbert D.G."/>
            <person name="Choi J.-H."/>
            <person name="Mockaitis K."/>
            <person name="Colbourne J."/>
            <person name="Pfrender M."/>
        </authorList>
    </citation>
    <scope>NUCLEOTIDE SEQUENCE [LARGE SCALE GENOMIC DNA]</scope>
    <source>
        <strain evidence="1 2">Xinb3</strain>
        <tissue evidence="1">Complete organism</tissue>
    </source>
</reference>
<sequence>MDVRSFWMPWKWAFVNDILWKSLRKFSSRLECNASTATNKKKTQRDINYGANIRDCFKFTRITYCSSHAPLFIILHFFLRV</sequence>
<proteinExistence type="predicted"/>
<keyword evidence="2" id="KW-1185">Reference proteome</keyword>
<name>A0A0P5ZSD4_9CRUS</name>
<organism evidence="1 2">
    <name type="scientific">Daphnia magna</name>
    <dbReference type="NCBI Taxonomy" id="35525"/>
    <lineage>
        <taxon>Eukaryota</taxon>
        <taxon>Metazoa</taxon>
        <taxon>Ecdysozoa</taxon>
        <taxon>Arthropoda</taxon>
        <taxon>Crustacea</taxon>
        <taxon>Branchiopoda</taxon>
        <taxon>Diplostraca</taxon>
        <taxon>Cladocera</taxon>
        <taxon>Anomopoda</taxon>
        <taxon>Daphniidae</taxon>
        <taxon>Daphnia</taxon>
    </lineage>
</organism>
<evidence type="ECO:0000313" key="1">
    <source>
        <dbReference type="EMBL" id="KZS08744.1"/>
    </source>
</evidence>
<dbReference type="Proteomes" id="UP000076858">
    <property type="component" value="Unassembled WGS sequence"/>
</dbReference>
<comment type="caution">
    <text evidence="1">The sequence shown here is derived from an EMBL/GenBank/DDBJ whole genome shotgun (WGS) entry which is preliminary data.</text>
</comment>
<gene>
    <name evidence="1" type="ORF">APZ42_027455</name>
</gene>
<dbReference type="EMBL" id="LRGB01002190">
    <property type="protein sequence ID" value="KZS08744.1"/>
    <property type="molecule type" value="Genomic_DNA"/>
</dbReference>
<dbReference type="AlphaFoldDB" id="A0A0P5ZSD4"/>
<accession>A0A0P5ZSD4</accession>
<evidence type="ECO:0000313" key="2">
    <source>
        <dbReference type="Proteomes" id="UP000076858"/>
    </source>
</evidence>
<protein>
    <submittedName>
        <fullName evidence="1">Uncharacterized protein</fullName>
    </submittedName>
</protein>